<feature type="compositionally biased region" description="Polar residues" evidence="4">
    <location>
        <begin position="8"/>
        <end position="19"/>
    </location>
</feature>
<keyword evidence="1" id="KW-0479">Metal-binding</keyword>
<dbReference type="Proteomes" id="UP000077755">
    <property type="component" value="Chromosome 1"/>
</dbReference>
<evidence type="ECO:0000259" key="6">
    <source>
        <dbReference type="Pfam" id="PF06839"/>
    </source>
</evidence>
<dbReference type="EMBL" id="CP093343">
    <property type="protein sequence ID" value="WOG81873.1"/>
    <property type="molecule type" value="Genomic_DNA"/>
</dbReference>
<dbReference type="GO" id="GO:0008270">
    <property type="term" value="F:zinc ion binding"/>
    <property type="evidence" value="ECO:0007669"/>
    <property type="project" value="UniProtKB-KW"/>
</dbReference>
<feature type="region of interest" description="Disordered" evidence="4">
    <location>
        <begin position="1"/>
        <end position="23"/>
    </location>
</feature>
<keyword evidence="2" id="KW-0863">Zinc-finger</keyword>
<evidence type="ECO:0000256" key="4">
    <source>
        <dbReference type="SAM" id="MobiDB-lite"/>
    </source>
</evidence>
<dbReference type="AlphaFoldDB" id="A0AAF0W546"/>
<keyword evidence="3" id="KW-0862">Zinc</keyword>
<evidence type="ECO:0000256" key="1">
    <source>
        <dbReference type="ARBA" id="ARBA00022723"/>
    </source>
</evidence>
<evidence type="ECO:0000256" key="5">
    <source>
        <dbReference type="SAM" id="Phobius"/>
    </source>
</evidence>
<keyword evidence="5" id="KW-1133">Transmembrane helix</keyword>
<evidence type="ECO:0000313" key="7">
    <source>
        <dbReference type="EMBL" id="WOG81873.1"/>
    </source>
</evidence>
<evidence type="ECO:0000256" key="2">
    <source>
        <dbReference type="ARBA" id="ARBA00022771"/>
    </source>
</evidence>
<evidence type="ECO:0000256" key="3">
    <source>
        <dbReference type="ARBA" id="ARBA00022833"/>
    </source>
</evidence>
<dbReference type="Pfam" id="PF06839">
    <property type="entry name" value="Zn_ribbon_GRF"/>
    <property type="match status" value="1"/>
</dbReference>
<reference evidence="7" key="1">
    <citation type="journal article" date="2016" name="Nat. Genet.">
        <title>A high-quality carrot genome assembly provides new insights into carotenoid accumulation and asterid genome evolution.</title>
        <authorList>
            <person name="Iorizzo M."/>
            <person name="Ellison S."/>
            <person name="Senalik D."/>
            <person name="Zeng P."/>
            <person name="Satapoomin P."/>
            <person name="Huang J."/>
            <person name="Bowman M."/>
            <person name="Iovene M."/>
            <person name="Sanseverino W."/>
            <person name="Cavagnaro P."/>
            <person name="Yildiz M."/>
            <person name="Macko-Podgorni A."/>
            <person name="Moranska E."/>
            <person name="Grzebelus E."/>
            <person name="Grzebelus D."/>
            <person name="Ashrafi H."/>
            <person name="Zheng Z."/>
            <person name="Cheng S."/>
            <person name="Spooner D."/>
            <person name="Van Deynze A."/>
            <person name="Simon P."/>
        </authorList>
    </citation>
    <scope>NUCLEOTIDE SEQUENCE</scope>
    <source>
        <tissue evidence="7">Leaf</tissue>
    </source>
</reference>
<keyword evidence="5" id="KW-0472">Membrane</keyword>
<accession>A0AAF0W546</accession>
<protein>
    <recommendedName>
        <fullName evidence="6">GRF-type domain-containing protein</fullName>
    </recommendedName>
</protein>
<proteinExistence type="predicted"/>
<organism evidence="7 8">
    <name type="scientific">Daucus carota subsp. sativus</name>
    <name type="common">Carrot</name>
    <dbReference type="NCBI Taxonomy" id="79200"/>
    <lineage>
        <taxon>Eukaryota</taxon>
        <taxon>Viridiplantae</taxon>
        <taxon>Streptophyta</taxon>
        <taxon>Embryophyta</taxon>
        <taxon>Tracheophyta</taxon>
        <taxon>Spermatophyta</taxon>
        <taxon>Magnoliopsida</taxon>
        <taxon>eudicotyledons</taxon>
        <taxon>Gunneridae</taxon>
        <taxon>Pentapetalae</taxon>
        <taxon>asterids</taxon>
        <taxon>campanulids</taxon>
        <taxon>Apiales</taxon>
        <taxon>Apiaceae</taxon>
        <taxon>Apioideae</taxon>
        <taxon>Scandiceae</taxon>
        <taxon>Daucinae</taxon>
        <taxon>Daucus</taxon>
        <taxon>Daucus sect. Daucus</taxon>
    </lineage>
</organism>
<evidence type="ECO:0000313" key="8">
    <source>
        <dbReference type="Proteomes" id="UP000077755"/>
    </source>
</evidence>
<dbReference type="InterPro" id="IPR010666">
    <property type="entry name" value="Znf_GRF"/>
</dbReference>
<feature type="transmembrane region" description="Helical" evidence="5">
    <location>
        <begin position="79"/>
        <end position="96"/>
    </location>
</feature>
<feature type="domain" description="GRF-type" evidence="6">
    <location>
        <begin position="28"/>
        <end position="59"/>
    </location>
</feature>
<gene>
    <name evidence="7" type="ORF">DCAR_0101029</name>
</gene>
<keyword evidence="5" id="KW-0812">Transmembrane</keyword>
<keyword evidence="8" id="KW-1185">Reference proteome</keyword>
<name>A0AAF0W546_DAUCS</name>
<sequence>MNTPPTPITHSGSNSFSRQSVKKDEHRTCFCGRRARICTSWTLKNPGRRFYKCASAKKKHLCVEILRVQAEKNKLKKQLIFCLCVVAVFFFVTVVNM</sequence>
<reference evidence="7" key="2">
    <citation type="submission" date="2022-03" db="EMBL/GenBank/DDBJ databases">
        <title>Draft title - Genomic analysis of global carrot germplasm unveils the trajectory of domestication and the origin of high carotenoid orange carrot.</title>
        <authorList>
            <person name="Iorizzo M."/>
            <person name="Ellison S."/>
            <person name="Senalik D."/>
            <person name="Macko-Podgorni A."/>
            <person name="Grzebelus D."/>
            <person name="Bostan H."/>
            <person name="Rolling W."/>
            <person name="Curaba J."/>
            <person name="Simon P."/>
        </authorList>
    </citation>
    <scope>NUCLEOTIDE SEQUENCE</scope>
    <source>
        <tissue evidence="7">Leaf</tissue>
    </source>
</reference>